<dbReference type="InterPro" id="IPR050617">
    <property type="entry name" value="E3_ligase_FN3/SPRY"/>
</dbReference>
<dbReference type="Gene3D" id="2.60.40.10">
    <property type="entry name" value="Immunoglobulins"/>
    <property type="match status" value="3"/>
</dbReference>
<dbReference type="InterPro" id="IPR017853">
    <property type="entry name" value="GH"/>
</dbReference>
<dbReference type="OrthoDB" id="926075at2"/>
<dbReference type="SUPFAM" id="SSF49265">
    <property type="entry name" value="Fibronectin type III"/>
    <property type="match status" value="2"/>
</dbReference>
<dbReference type="PROSITE" id="PS50853">
    <property type="entry name" value="FN3"/>
    <property type="match status" value="1"/>
</dbReference>
<dbReference type="SUPFAM" id="SSF51445">
    <property type="entry name" value="(Trans)glycosidases"/>
    <property type="match status" value="1"/>
</dbReference>
<feature type="domain" description="Fibronectin type-III" evidence="2">
    <location>
        <begin position="492"/>
        <end position="585"/>
    </location>
</feature>
<dbReference type="Pfam" id="PF00041">
    <property type="entry name" value="fn3"/>
    <property type="match status" value="1"/>
</dbReference>
<keyword evidence="4" id="KW-1185">Reference proteome</keyword>
<dbReference type="Proteomes" id="UP000316775">
    <property type="component" value="Unassembled WGS sequence"/>
</dbReference>
<evidence type="ECO:0000313" key="4">
    <source>
        <dbReference type="Proteomes" id="UP000316775"/>
    </source>
</evidence>
<dbReference type="RefSeq" id="WP_073247196.1">
    <property type="nucleotide sequence ID" value="NZ_BJNP01000025.1"/>
</dbReference>
<dbReference type="PANTHER" id="PTHR24099">
    <property type="entry name" value="E3 UBIQUITIN-PROTEIN LIGASE TRIM36-RELATED"/>
    <property type="match status" value="1"/>
</dbReference>
<sequence length="868" mass="99859">MNFLRNSFVLFFTLFCFHVFAQNEEAIISINTKKGHPIKVGSSGFNVRIADRIWSYMHPDFRQAVHELKPGWLRYFSGTMGDAFSSATGLYDIDYAMMFDHSKEYLKGYRFTKIKGPHRILDLYQLLGEINGKLIVTINGFTETPQMTRELARFCKNNNIEVATWQFCNEPYFYVPHRERYWWNNGYDYAAKMKPHADAIKEVFPDAYLALNNSWDGIWGFMKEINQYQKEKGAYWNVFSKHSYAPHTGKTESLDDAYKRGNTKLLEATSDEAMNEIEDYTWEGVPMVITEFGVWNKSLNGIYSSIYNIEYVMRQLEHKNTWYVGAHEISSKYSPKENINSLIEKAFKEGKKLQTERIATGINRQLEGKAYEIFHEVTNNSNFVFDIHVAANDLKVPSLTTTMETGYYAQAYRGINGYDYLVFANRSGKSKDFKIAMNDEFLNQNVQIKYIAAANLEIQNTDIKEALFKSGKINIPPYSLTVAKWKSRIVTKPLQPTIYKAEVFDSGIKLTWGRIENIKSYKVFYGNSPNNLSNEIQITDITKTNILIEKLQHEKNYYFKMLAENSKGVSEFSNMVFFKNSIPEVPEIFKTSRRDNTATIFWKSVSSADGYKLKYINTQTNKVKVVDANNVYGFRVEDLMFDVPYQFSVAAYNGLGLGEFSKPETLMLSRKVPLSPRNVSAIRNLDGSVSVKWIEQDSIIPETTYNVYRGEVLHEYKKIASGIKTPFYKDETPEKHKTYFYTVKAETTAGESNFYPNTATLLNLDAKYSIEITNVEKQKEGYLFKVAFKNILLDGEYSYGVKIENISYLTVEEQLVKGKNMSAGSGTFQVFVPYTELAKQSKFAIKAYINNNGKSLFSKESNTSITTD</sequence>
<name>A0A4Y4AXD0_9FLAO</name>
<dbReference type="AlphaFoldDB" id="A0A4Y4AXD0"/>
<dbReference type="CDD" id="cd00063">
    <property type="entry name" value="FN3"/>
    <property type="match status" value="3"/>
</dbReference>
<gene>
    <name evidence="3" type="ORF">FFL01_23050</name>
</gene>
<proteinExistence type="predicted"/>
<dbReference type="Gene3D" id="3.20.20.80">
    <property type="entry name" value="Glycosidases"/>
    <property type="match status" value="1"/>
</dbReference>
<dbReference type="EMBL" id="BJNP01000025">
    <property type="protein sequence ID" value="GEC72766.1"/>
    <property type="molecule type" value="Genomic_DNA"/>
</dbReference>
<feature type="chain" id="PRO_5022990656" description="Fibronectin type-III domain-containing protein" evidence="1">
    <location>
        <begin position="22"/>
        <end position="868"/>
    </location>
</feature>
<organism evidence="3 4">
    <name type="scientific">Flavobacterium flevense</name>
    <dbReference type="NCBI Taxonomy" id="983"/>
    <lineage>
        <taxon>Bacteria</taxon>
        <taxon>Pseudomonadati</taxon>
        <taxon>Bacteroidota</taxon>
        <taxon>Flavobacteriia</taxon>
        <taxon>Flavobacteriales</taxon>
        <taxon>Flavobacteriaceae</taxon>
        <taxon>Flavobacterium</taxon>
    </lineage>
</organism>
<dbReference type="SMART" id="SM00060">
    <property type="entry name" value="FN3"/>
    <property type="match status" value="3"/>
</dbReference>
<evidence type="ECO:0000256" key="1">
    <source>
        <dbReference type="SAM" id="SignalP"/>
    </source>
</evidence>
<reference evidence="3 4" key="1">
    <citation type="submission" date="2019-06" db="EMBL/GenBank/DDBJ databases">
        <title>Whole genome shotgun sequence of Flavobacterium flevense NBRC 14960.</title>
        <authorList>
            <person name="Hosoyama A."/>
            <person name="Uohara A."/>
            <person name="Ohji S."/>
            <person name="Ichikawa N."/>
        </authorList>
    </citation>
    <scope>NUCLEOTIDE SEQUENCE [LARGE SCALE GENOMIC DNA]</scope>
    <source>
        <strain evidence="3 4">NBRC 14960</strain>
    </source>
</reference>
<dbReference type="STRING" id="983.SAMN05443543_11518"/>
<keyword evidence="1" id="KW-0732">Signal</keyword>
<dbReference type="InterPro" id="IPR003961">
    <property type="entry name" value="FN3_dom"/>
</dbReference>
<dbReference type="PANTHER" id="PTHR24099:SF11">
    <property type="entry name" value="FIBRONECTIN TYPE III DOMAIN-CONTAINING 3BA-RELATED"/>
    <property type="match status" value="1"/>
</dbReference>
<evidence type="ECO:0000259" key="2">
    <source>
        <dbReference type="PROSITE" id="PS50853"/>
    </source>
</evidence>
<protein>
    <recommendedName>
        <fullName evidence="2">Fibronectin type-III domain-containing protein</fullName>
    </recommendedName>
</protein>
<comment type="caution">
    <text evidence="3">The sequence shown here is derived from an EMBL/GenBank/DDBJ whole genome shotgun (WGS) entry which is preliminary data.</text>
</comment>
<evidence type="ECO:0000313" key="3">
    <source>
        <dbReference type="EMBL" id="GEC72766.1"/>
    </source>
</evidence>
<feature type="signal peptide" evidence="1">
    <location>
        <begin position="1"/>
        <end position="21"/>
    </location>
</feature>
<dbReference type="InterPro" id="IPR036116">
    <property type="entry name" value="FN3_sf"/>
</dbReference>
<dbReference type="InterPro" id="IPR013783">
    <property type="entry name" value="Ig-like_fold"/>
</dbReference>
<accession>A0A4Y4AXD0</accession>